<organism evidence="2 3">
    <name type="scientific">Paenalcaligenes hominis</name>
    <dbReference type="NCBI Taxonomy" id="643674"/>
    <lineage>
        <taxon>Bacteria</taxon>
        <taxon>Pseudomonadati</taxon>
        <taxon>Pseudomonadota</taxon>
        <taxon>Betaproteobacteria</taxon>
        <taxon>Burkholderiales</taxon>
        <taxon>Alcaligenaceae</taxon>
        <taxon>Paenalcaligenes</taxon>
    </lineage>
</organism>
<sequence length="158" mass="17426">MALVVEDGTGLAQADSYISIEQADAYMASMGHDAWVTATQADKEKALRQATQYVDSRYRYKNQPLKPEQSLEWPRVGLPWPIKRVLDATCELAIRALTASLYTDVAPTDAVKSETIGPIITVYQESKNGGQVQYALIDDLLRPLVATGQVTGIRVERV</sequence>
<feature type="domain" description="Putative DnaT-like" evidence="1">
    <location>
        <begin position="1"/>
        <end position="157"/>
    </location>
</feature>
<dbReference type="InterPro" id="IPR046787">
    <property type="entry name" value="DnaT_2"/>
</dbReference>
<dbReference type="RefSeq" id="WP_167660540.1">
    <property type="nucleotide sequence ID" value="NZ_BMCQ01000004.1"/>
</dbReference>
<gene>
    <name evidence="2" type="ORF">GGR41_000559</name>
</gene>
<comment type="caution">
    <text evidence="2">The sequence shown here is derived from an EMBL/GenBank/DDBJ whole genome shotgun (WGS) entry which is preliminary data.</text>
</comment>
<dbReference type="Pfam" id="PF20557">
    <property type="entry name" value="DnaT_2"/>
    <property type="match status" value="1"/>
</dbReference>
<name>A0ABX0WPM9_9BURK</name>
<evidence type="ECO:0000313" key="3">
    <source>
        <dbReference type="Proteomes" id="UP000783934"/>
    </source>
</evidence>
<accession>A0ABX0WPM9</accession>
<protein>
    <recommendedName>
        <fullName evidence="1">Putative DnaT-like domain-containing protein</fullName>
    </recommendedName>
</protein>
<reference evidence="2 3" key="1">
    <citation type="submission" date="2020-03" db="EMBL/GenBank/DDBJ databases">
        <title>Genomic Encyclopedia of Type Strains, Phase IV (KMG-IV): sequencing the most valuable type-strain genomes for metagenomic binning, comparative biology and taxonomic classification.</title>
        <authorList>
            <person name="Goeker M."/>
        </authorList>
    </citation>
    <scope>NUCLEOTIDE SEQUENCE [LARGE SCALE GENOMIC DNA]</scope>
    <source>
        <strain evidence="2 3">DSM 26613</strain>
    </source>
</reference>
<keyword evidence="3" id="KW-1185">Reference proteome</keyword>
<evidence type="ECO:0000313" key="2">
    <source>
        <dbReference type="EMBL" id="NJB64338.1"/>
    </source>
</evidence>
<dbReference type="EMBL" id="JAATIZ010000001">
    <property type="protein sequence ID" value="NJB64338.1"/>
    <property type="molecule type" value="Genomic_DNA"/>
</dbReference>
<proteinExistence type="predicted"/>
<dbReference type="Proteomes" id="UP000783934">
    <property type="component" value="Unassembled WGS sequence"/>
</dbReference>
<evidence type="ECO:0000259" key="1">
    <source>
        <dbReference type="Pfam" id="PF20557"/>
    </source>
</evidence>